<dbReference type="InterPro" id="IPR003137">
    <property type="entry name" value="PA_domain"/>
</dbReference>
<dbReference type="Pfam" id="PF02225">
    <property type="entry name" value="PA"/>
    <property type="match status" value="1"/>
</dbReference>
<evidence type="ECO:0000256" key="8">
    <source>
        <dbReference type="PIRSR" id="PIRSR615500-1"/>
    </source>
</evidence>
<dbReference type="PROSITE" id="PS00136">
    <property type="entry name" value="SUBTILASE_ASP"/>
    <property type="match status" value="1"/>
</dbReference>
<evidence type="ECO:0000313" key="16">
    <source>
        <dbReference type="Proteomes" id="UP000294937"/>
    </source>
</evidence>
<name>A0A4R3L0Z3_9BACL</name>
<dbReference type="AlphaFoldDB" id="A0A4R3L0Z3"/>
<keyword evidence="4 9" id="KW-0645">Protease</keyword>
<evidence type="ECO:0000256" key="2">
    <source>
        <dbReference type="ARBA" id="ARBA00022512"/>
    </source>
</evidence>
<evidence type="ECO:0000256" key="9">
    <source>
        <dbReference type="PROSITE-ProRule" id="PRU01240"/>
    </source>
</evidence>
<keyword evidence="7 9" id="KW-0720">Serine protease</keyword>
<evidence type="ECO:0000259" key="12">
    <source>
        <dbReference type="Pfam" id="PF00082"/>
    </source>
</evidence>
<feature type="active site" description="Charge relay system" evidence="8 9">
    <location>
        <position position="551"/>
    </location>
</feature>
<dbReference type="PROSITE" id="PS00138">
    <property type="entry name" value="SUBTILASE_SER"/>
    <property type="match status" value="1"/>
</dbReference>
<feature type="domain" description="Peptidase S8/S53" evidence="12">
    <location>
        <begin position="165"/>
        <end position="599"/>
    </location>
</feature>
<comment type="similarity">
    <text evidence="1 9 10">Belongs to the peptidase S8 family.</text>
</comment>
<comment type="caution">
    <text evidence="15">The sequence shown here is derived from an EMBL/GenBank/DDBJ whole genome shotgun (WGS) entry which is preliminary data.</text>
</comment>
<dbReference type="RefSeq" id="WP_131926803.1">
    <property type="nucleotide sequence ID" value="NZ_SMAG01000013.1"/>
</dbReference>
<dbReference type="EMBL" id="SMAG01000013">
    <property type="protein sequence ID" value="TCS92362.1"/>
    <property type="molecule type" value="Genomic_DNA"/>
</dbReference>
<evidence type="ECO:0000259" key="13">
    <source>
        <dbReference type="Pfam" id="PF02225"/>
    </source>
</evidence>
<dbReference type="InterPro" id="IPR036852">
    <property type="entry name" value="Peptidase_S8/S53_dom_sf"/>
</dbReference>
<dbReference type="Gene3D" id="3.40.50.200">
    <property type="entry name" value="Peptidase S8/S53 domain"/>
    <property type="match status" value="1"/>
</dbReference>
<dbReference type="PANTHER" id="PTHR43806:SF65">
    <property type="entry name" value="SERINE PROTEASE APRX"/>
    <property type="match status" value="1"/>
</dbReference>
<evidence type="ECO:0000313" key="15">
    <source>
        <dbReference type="EMBL" id="TCS92362.1"/>
    </source>
</evidence>
<feature type="domain" description="Inhibitor I9" evidence="14">
    <location>
        <begin position="94"/>
        <end position="143"/>
    </location>
</feature>
<dbReference type="Pfam" id="PF00082">
    <property type="entry name" value="Peptidase_S8"/>
    <property type="match status" value="1"/>
</dbReference>
<organism evidence="15 16">
    <name type="scientific">Hazenella coriacea</name>
    <dbReference type="NCBI Taxonomy" id="1179467"/>
    <lineage>
        <taxon>Bacteria</taxon>
        <taxon>Bacillati</taxon>
        <taxon>Bacillota</taxon>
        <taxon>Bacilli</taxon>
        <taxon>Bacillales</taxon>
        <taxon>Thermoactinomycetaceae</taxon>
        <taxon>Hazenella</taxon>
    </lineage>
</organism>
<evidence type="ECO:0000256" key="7">
    <source>
        <dbReference type="ARBA" id="ARBA00022825"/>
    </source>
</evidence>
<reference evidence="15 16" key="1">
    <citation type="submission" date="2019-03" db="EMBL/GenBank/DDBJ databases">
        <title>Genomic Encyclopedia of Type Strains, Phase IV (KMG-IV): sequencing the most valuable type-strain genomes for metagenomic binning, comparative biology and taxonomic classification.</title>
        <authorList>
            <person name="Goeker M."/>
        </authorList>
    </citation>
    <scope>NUCLEOTIDE SEQUENCE [LARGE SCALE GENOMIC DNA]</scope>
    <source>
        <strain evidence="15 16">DSM 45707</strain>
    </source>
</reference>
<dbReference type="PANTHER" id="PTHR43806">
    <property type="entry name" value="PEPTIDASE S8"/>
    <property type="match status" value="1"/>
</dbReference>
<dbReference type="GO" id="GO:0004252">
    <property type="term" value="F:serine-type endopeptidase activity"/>
    <property type="evidence" value="ECO:0007669"/>
    <property type="project" value="UniProtKB-UniRule"/>
</dbReference>
<dbReference type="Gene3D" id="3.30.70.80">
    <property type="entry name" value="Peptidase S8 propeptide/proteinase inhibitor I9"/>
    <property type="match status" value="1"/>
</dbReference>
<dbReference type="InterPro" id="IPR034213">
    <property type="entry name" value="S8_Vpr-like"/>
</dbReference>
<evidence type="ECO:0000256" key="10">
    <source>
        <dbReference type="RuleBase" id="RU003355"/>
    </source>
</evidence>
<dbReference type="Gene3D" id="2.60.40.10">
    <property type="entry name" value="Immunoglobulins"/>
    <property type="match status" value="1"/>
</dbReference>
<dbReference type="InterPro" id="IPR050131">
    <property type="entry name" value="Peptidase_S8_subtilisin-like"/>
</dbReference>
<dbReference type="Gene3D" id="3.50.30.30">
    <property type="match status" value="1"/>
</dbReference>
<keyword evidence="6 9" id="KW-0378">Hydrolase</keyword>
<protein>
    <submittedName>
        <fullName evidence="15">Peptidase inhibitor I9</fullName>
    </submittedName>
</protein>
<sequence>MKRWRISSFILLSFMLVLSGFSMTTADAASQQNSSKSGYYFVQLEDQPVATYSGDIKGLQATKVESGKKLNVQGANVKNYRSHLAKERNDVKDYIRKEMKSAKVVSEYSLTFNGMAVKLTDQEAKKLANAPGVKQVIPSKKYRPVMNRSHEIVNDLPMWNAGYDGKGIKVAVIDSGVDVNHPYLKDSSLPMPAGFPKVQNDENGNPISEWYKFTSNKVIAAKVYGPDPQSTPEAIGSHGTHVAGTIAGISNYEDPTGVAKSKLSGVAPKAYLGNYNVFPCEDCSADDIYIVKAVEDALNDGMDVANLSLGGDASPGYDPLVEAVNAASDAGMTVVIAAGNDGPGPMTVGSPGIAEKVITVGAVSNKHFIGKSIDVTVDGEKRTVFVGSSDPGGKVQQKVSAPLAVISEQDGLGCDPINADLTGKVAVLKRGGCTFSEKALNAQAKGAAGVILINNSAGDPTQMSVEPTVTIPMVMVSDLDGAWISKAASGSVVMEPSPDREFLTTNDRLIANFSSRGPTVNYTLKPDIASVGVNVYSSVVGGGLASYNGTSMATPHVAGAAALLKQAHPDWKPQDIKSALMATANAPKSAYVPVEVGAGVMDVAKANKPSALAYPASLSFGPFNKGAKNQKIKVTLKNPTSSYQVYTVVPDKPSQVMVNKPVLAVAKGKSATFTVTANVKFKKPGDYQGYITVKTLDGKTSRIPYYFNVQ</sequence>
<dbReference type="PROSITE" id="PS51892">
    <property type="entry name" value="SUBTILASE"/>
    <property type="match status" value="1"/>
</dbReference>
<dbReference type="InterPro" id="IPR010259">
    <property type="entry name" value="S8pro/Inhibitor_I9"/>
</dbReference>
<feature type="signal peptide" evidence="11">
    <location>
        <begin position="1"/>
        <end position="28"/>
    </location>
</feature>
<keyword evidence="16" id="KW-1185">Reference proteome</keyword>
<dbReference type="InterPro" id="IPR046450">
    <property type="entry name" value="PA_dom_sf"/>
</dbReference>
<dbReference type="Proteomes" id="UP000294937">
    <property type="component" value="Unassembled WGS sequence"/>
</dbReference>
<dbReference type="InterPro" id="IPR023828">
    <property type="entry name" value="Peptidase_S8_Ser-AS"/>
</dbReference>
<evidence type="ECO:0000256" key="5">
    <source>
        <dbReference type="ARBA" id="ARBA00022729"/>
    </source>
</evidence>
<feature type="chain" id="PRO_5020333637" evidence="11">
    <location>
        <begin position="29"/>
        <end position="710"/>
    </location>
</feature>
<dbReference type="InterPro" id="IPR023827">
    <property type="entry name" value="Peptidase_S8_Asp-AS"/>
</dbReference>
<dbReference type="CDD" id="cd07474">
    <property type="entry name" value="Peptidases_S8_subtilisin_Vpr-like"/>
    <property type="match status" value="1"/>
</dbReference>
<keyword evidence="2" id="KW-0134">Cell wall</keyword>
<dbReference type="SUPFAM" id="SSF52743">
    <property type="entry name" value="Subtilisin-like"/>
    <property type="match status" value="1"/>
</dbReference>
<dbReference type="CDD" id="cd04818">
    <property type="entry name" value="PA_subtilisin_1"/>
    <property type="match status" value="1"/>
</dbReference>
<gene>
    <name evidence="15" type="ORF">EDD58_11323</name>
</gene>
<evidence type="ECO:0000256" key="11">
    <source>
        <dbReference type="SAM" id="SignalP"/>
    </source>
</evidence>
<dbReference type="OrthoDB" id="9798386at2"/>
<dbReference type="InterPro" id="IPR022398">
    <property type="entry name" value="Peptidase_S8_His-AS"/>
</dbReference>
<accession>A0A4R3L0Z3</accession>
<feature type="domain" description="PA" evidence="13">
    <location>
        <begin position="399"/>
        <end position="483"/>
    </location>
</feature>
<evidence type="ECO:0000259" key="14">
    <source>
        <dbReference type="Pfam" id="PF05922"/>
    </source>
</evidence>
<evidence type="ECO:0000256" key="4">
    <source>
        <dbReference type="ARBA" id="ARBA00022670"/>
    </source>
</evidence>
<evidence type="ECO:0000256" key="1">
    <source>
        <dbReference type="ARBA" id="ARBA00011073"/>
    </source>
</evidence>
<dbReference type="GO" id="GO:0006508">
    <property type="term" value="P:proteolysis"/>
    <property type="evidence" value="ECO:0007669"/>
    <property type="project" value="UniProtKB-KW"/>
</dbReference>
<dbReference type="InterPro" id="IPR037045">
    <property type="entry name" value="S8pro/Inhibitor_I9_sf"/>
</dbReference>
<keyword evidence="5 11" id="KW-0732">Signal</keyword>
<dbReference type="PROSITE" id="PS00137">
    <property type="entry name" value="SUBTILASE_HIS"/>
    <property type="match status" value="1"/>
</dbReference>
<feature type="active site" description="Charge relay system" evidence="8 9">
    <location>
        <position position="238"/>
    </location>
</feature>
<evidence type="ECO:0000256" key="6">
    <source>
        <dbReference type="ARBA" id="ARBA00022801"/>
    </source>
</evidence>
<evidence type="ECO:0000256" key="3">
    <source>
        <dbReference type="ARBA" id="ARBA00022525"/>
    </source>
</evidence>
<dbReference type="PRINTS" id="PR00723">
    <property type="entry name" value="SUBTILISIN"/>
</dbReference>
<proteinExistence type="inferred from homology"/>
<dbReference type="Pfam" id="PF05922">
    <property type="entry name" value="Inhibitor_I9"/>
    <property type="match status" value="1"/>
</dbReference>
<dbReference type="InterPro" id="IPR015500">
    <property type="entry name" value="Peptidase_S8_subtilisin-rel"/>
</dbReference>
<dbReference type="InterPro" id="IPR013783">
    <property type="entry name" value="Ig-like_fold"/>
</dbReference>
<keyword evidence="3" id="KW-0964">Secreted</keyword>
<dbReference type="InterPro" id="IPR000209">
    <property type="entry name" value="Peptidase_S8/S53_dom"/>
</dbReference>
<dbReference type="SUPFAM" id="SSF52025">
    <property type="entry name" value="PA domain"/>
    <property type="match status" value="1"/>
</dbReference>
<feature type="active site" description="Charge relay system" evidence="8 9">
    <location>
        <position position="174"/>
    </location>
</feature>